<evidence type="ECO:0000256" key="5">
    <source>
        <dbReference type="ARBA" id="ARBA00022741"/>
    </source>
</evidence>
<dbReference type="Gene3D" id="3.40.50.12240">
    <property type="match status" value="1"/>
</dbReference>
<dbReference type="FunFam" id="3.40.50.12240:FF:000002">
    <property type="entry name" value="Flagellum-specific ATP synthase FliI"/>
    <property type="match status" value="1"/>
</dbReference>
<dbReference type="Proteomes" id="UP000256379">
    <property type="component" value="Unassembled WGS sequence"/>
</dbReference>
<dbReference type="InterPro" id="IPR027417">
    <property type="entry name" value="P-loop_NTPase"/>
</dbReference>
<keyword evidence="12" id="KW-1185">Reference proteome</keyword>
<dbReference type="GO" id="GO:0005737">
    <property type="term" value="C:cytoplasm"/>
    <property type="evidence" value="ECO:0007669"/>
    <property type="project" value="UniProtKB-SubCell"/>
</dbReference>
<dbReference type="InterPro" id="IPR003593">
    <property type="entry name" value="AAA+_ATPase"/>
</dbReference>
<evidence type="ECO:0000256" key="8">
    <source>
        <dbReference type="ARBA" id="ARBA00022967"/>
    </source>
</evidence>
<keyword evidence="5" id="KW-0547">Nucleotide-binding</keyword>
<gene>
    <name evidence="11" type="ORF">CQA53_09305</name>
</gene>
<dbReference type="GO" id="GO:0030257">
    <property type="term" value="C:type III protein secretion system complex"/>
    <property type="evidence" value="ECO:0007669"/>
    <property type="project" value="InterPro"/>
</dbReference>
<dbReference type="InterPro" id="IPR000194">
    <property type="entry name" value="ATPase_F1/V1/A1_a/bsu_nucl-bd"/>
</dbReference>
<evidence type="ECO:0000256" key="7">
    <source>
        <dbReference type="ARBA" id="ARBA00022927"/>
    </source>
</evidence>
<dbReference type="PANTHER" id="PTHR15184">
    <property type="entry name" value="ATP SYNTHASE"/>
    <property type="match status" value="1"/>
</dbReference>
<dbReference type="GO" id="GO:0046933">
    <property type="term" value="F:proton-transporting ATP synthase activity, rotational mechanism"/>
    <property type="evidence" value="ECO:0007669"/>
    <property type="project" value="TreeGrafter"/>
</dbReference>
<evidence type="ECO:0000256" key="4">
    <source>
        <dbReference type="ARBA" id="ARBA00022490"/>
    </source>
</evidence>
<dbReference type="NCBIfam" id="TIGR01026">
    <property type="entry name" value="fliI_yscN"/>
    <property type="match status" value="1"/>
</dbReference>
<evidence type="ECO:0000256" key="1">
    <source>
        <dbReference type="ARBA" id="ARBA00003290"/>
    </source>
</evidence>
<evidence type="ECO:0000313" key="11">
    <source>
        <dbReference type="EMBL" id="RDU62481.1"/>
    </source>
</evidence>
<keyword evidence="11" id="KW-0282">Flagellum</keyword>
<dbReference type="InterPro" id="IPR020003">
    <property type="entry name" value="ATPase_a/bsu_AS"/>
</dbReference>
<keyword evidence="11" id="KW-0966">Cell projection</keyword>
<dbReference type="PROSITE" id="PS00152">
    <property type="entry name" value="ATPASE_ALPHA_BETA"/>
    <property type="match status" value="1"/>
</dbReference>
<dbReference type="AlphaFoldDB" id="A0A3D8ID60"/>
<comment type="catalytic activity">
    <reaction evidence="9">
        <text>ATP + H2O + cellular proteinSide 1 = ADP + phosphate + cellular proteinSide 2.</text>
        <dbReference type="EC" id="7.4.2.8"/>
    </reaction>
</comment>
<organism evidence="11 12">
    <name type="scientific">Helicobacter didelphidarum</name>
    <dbReference type="NCBI Taxonomy" id="2040648"/>
    <lineage>
        <taxon>Bacteria</taxon>
        <taxon>Pseudomonadati</taxon>
        <taxon>Campylobacterota</taxon>
        <taxon>Epsilonproteobacteria</taxon>
        <taxon>Campylobacterales</taxon>
        <taxon>Helicobacteraceae</taxon>
        <taxon>Helicobacter</taxon>
    </lineage>
</organism>
<evidence type="ECO:0000256" key="6">
    <source>
        <dbReference type="ARBA" id="ARBA00022840"/>
    </source>
</evidence>
<feature type="domain" description="AAA+ ATPase" evidence="10">
    <location>
        <begin position="174"/>
        <end position="355"/>
    </location>
</feature>
<dbReference type="SMART" id="SM00382">
    <property type="entry name" value="AAA"/>
    <property type="match status" value="1"/>
</dbReference>
<dbReference type="PANTHER" id="PTHR15184:SF9">
    <property type="entry name" value="SPI-1 TYPE 3 SECRETION SYSTEM ATPASE"/>
    <property type="match status" value="1"/>
</dbReference>
<dbReference type="InterPro" id="IPR040627">
    <property type="entry name" value="T3SS_ATPase_C"/>
</dbReference>
<dbReference type="RefSeq" id="WP_115543729.1">
    <property type="nucleotide sequence ID" value="NZ_NXLQ01000031.1"/>
</dbReference>
<comment type="caution">
    <text evidence="11">The sequence shown here is derived from an EMBL/GenBank/DDBJ whole genome shotgun (WGS) entry which is preliminary data.</text>
</comment>
<dbReference type="GO" id="GO:0030254">
    <property type="term" value="P:protein secretion by the type III secretion system"/>
    <property type="evidence" value="ECO:0007669"/>
    <property type="project" value="InterPro"/>
</dbReference>
<comment type="subcellular location">
    <subcellularLocation>
        <location evidence="2">Cytoplasm</location>
    </subcellularLocation>
</comment>
<dbReference type="EMBL" id="NXLQ01000031">
    <property type="protein sequence ID" value="RDU62481.1"/>
    <property type="molecule type" value="Genomic_DNA"/>
</dbReference>
<accession>A0A3D8ID60</accession>
<dbReference type="GO" id="GO:0016887">
    <property type="term" value="F:ATP hydrolysis activity"/>
    <property type="evidence" value="ECO:0007669"/>
    <property type="project" value="InterPro"/>
</dbReference>
<evidence type="ECO:0000256" key="2">
    <source>
        <dbReference type="ARBA" id="ARBA00004496"/>
    </source>
</evidence>
<sequence>MSEKINNQANVLRHGNKVSSIELLKQKLNMPKNLSPNFGEIVSVETNIIKATGLSPSVGDVVWLIRSDDSRTEGIVIATHKEIFSISPFSFTEGFKSGDRVTIAKEGLRIPVGEELLGRVINPLGMPLDDQGILQTMQTTPIINAPISALKRGLIDEVFSVGVKSIDSLLTCGKGQKMGIFAGSGVGKSTLMGMIVKGSQAPIKVVALIGERGREVPEFIHKNLNNDLSNTILVVATSDDSPLMRKYGAFSAMAIAEYFKSLGNDVLFIMDSVTRFAMAQREIGLALGEPPTSKGYPPSVLALLPQLMERAGKEEGKGSITAFFTVLVEGDDLSDPIADQSRSILDGHIVLDRSLTDFGIYPPINILNSASRIMNDIIAEEHKLAARKFRRMQALLKENEVLIRIGSYHKGNDAELDEAIDKKIVIEEFLGQDENTQVDFTESVMQMINIANNSVM</sequence>
<keyword evidence="4" id="KW-0963">Cytoplasm</keyword>
<dbReference type="GO" id="GO:0005524">
    <property type="term" value="F:ATP binding"/>
    <property type="evidence" value="ECO:0007669"/>
    <property type="project" value="UniProtKB-KW"/>
</dbReference>
<evidence type="ECO:0000259" key="10">
    <source>
        <dbReference type="SMART" id="SM00382"/>
    </source>
</evidence>
<name>A0A3D8ID60_9HELI</name>
<dbReference type="NCBIfam" id="NF006290">
    <property type="entry name" value="PRK08472.1"/>
    <property type="match status" value="1"/>
</dbReference>
<dbReference type="Pfam" id="PF18269">
    <property type="entry name" value="T3SS_ATPase_C"/>
    <property type="match status" value="1"/>
</dbReference>
<evidence type="ECO:0000256" key="9">
    <source>
        <dbReference type="ARBA" id="ARBA00034006"/>
    </source>
</evidence>
<proteinExistence type="predicted"/>
<dbReference type="OrthoDB" id="9801639at2"/>
<evidence type="ECO:0000256" key="3">
    <source>
        <dbReference type="ARBA" id="ARBA00022448"/>
    </source>
</evidence>
<keyword evidence="3" id="KW-0813">Transport</keyword>
<keyword evidence="8" id="KW-1278">Translocase</keyword>
<keyword evidence="11" id="KW-0969">Cilium</keyword>
<dbReference type="InterPro" id="IPR005714">
    <property type="entry name" value="ATPase_T3SS_FliI/YscN"/>
</dbReference>
<dbReference type="Pfam" id="PF00006">
    <property type="entry name" value="ATP-synt_ab"/>
    <property type="match status" value="1"/>
</dbReference>
<comment type="function">
    <text evidence="1">Probable catalytic subunit of a protein translocase for flagellum-specific export, or a proton translocase involved in local circuits at the flagellum.</text>
</comment>
<dbReference type="SUPFAM" id="SSF52540">
    <property type="entry name" value="P-loop containing nucleoside triphosphate hydrolases"/>
    <property type="match status" value="1"/>
</dbReference>
<keyword evidence="6" id="KW-0067">ATP-binding</keyword>
<keyword evidence="7" id="KW-0653">Protein transport</keyword>
<dbReference type="GO" id="GO:0008564">
    <property type="term" value="F:protein-exporting ATPase activity"/>
    <property type="evidence" value="ECO:0007669"/>
    <property type="project" value="UniProtKB-EC"/>
</dbReference>
<reference evidence="11 12" key="1">
    <citation type="submission" date="2018-04" db="EMBL/GenBank/DDBJ databases">
        <title>Novel Campyloabacter and Helicobacter Species and Strains.</title>
        <authorList>
            <person name="Mannion A.J."/>
            <person name="Shen Z."/>
            <person name="Fox J.G."/>
        </authorList>
    </citation>
    <scope>NUCLEOTIDE SEQUENCE [LARGE SCALE GENOMIC DNA]</scope>
    <source>
        <strain evidence="11 12">MIT 17-337</strain>
    </source>
</reference>
<protein>
    <submittedName>
        <fullName evidence="11">Flagellar protein export ATPase FliI</fullName>
    </submittedName>
</protein>
<dbReference type="CDD" id="cd01136">
    <property type="entry name" value="ATPase_flagellum-secretory_path_III"/>
    <property type="match status" value="1"/>
</dbReference>
<dbReference type="InterPro" id="IPR050053">
    <property type="entry name" value="ATPase_alpha/beta_chains"/>
</dbReference>
<evidence type="ECO:0000313" key="12">
    <source>
        <dbReference type="Proteomes" id="UP000256379"/>
    </source>
</evidence>